<dbReference type="EMBL" id="JACCFP010000001">
    <property type="protein sequence ID" value="NYJ02062.1"/>
    <property type="molecule type" value="Genomic_DNA"/>
</dbReference>
<dbReference type="RefSeq" id="WP_179668477.1">
    <property type="nucleotide sequence ID" value="NZ_JACCFP010000001.1"/>
</dbReference>
<feature type="transmembrane region" description="Helical" evidence="1">
    <location>
        <begin position="28"/>
        <end position="45"/>
    </location>
</feature>
<proteinExistence type="predicted"/>
<protein>
    <submittedName>
        <fullName evidence="2">Uncharacterized protein</fullName>
    </submittedName>
</protein>
<sequence>MIAPFMFVLGVVLIYNNFRGNVSAPWDFFGPAAVGVGVALFMIAARGLGGRTISDDPGDR</sequence>
<evidence type="ECO:0000313" key="2">
    <source>
        <dbReference type="EMBL" id="NYJ02062.1"/>
    </source>
</evidence>
<evidence type="ECO:0000256" key="1">
    <source>
        <dbReference type="SAM" id="Phobius"/>
    </source>
</evidence>
<name>A0A853C5V9_9ACTN</name>
<keyword evidence="1" id="KW-0472">Membrane</keyword>
<accession>A0A853C5V9</accession>
<reference evidence="2 3" key="1">
    <citation type="submission" date="2020-07" db="EMBL/GenBank/DDBJ databases">
        <title>Sequencing the genomes of 1000 actinobacteria strains.</title>
        <authorList>
            <person name="Klenk H.-P."/>
        </authorList>
    </citation>
    <scope>NUCLEOTIDE SEQUENCE [LARGE SCALE GENOMIC DNA]</scope>
    <source>
        <strain evidence="2 3">DSM 103833</strain>
    </source>
</reference>
<organism evidence="2 3">
    <name type="scientific">Nocardioides thalensis</name>
    <dbReference type="NCBI Taxonomy" id="1914755"/>
    <lineage>
        <taxon>Bacteria</taxon>
        <taxon>Bacillati</taxon>
        <taxon>Actinomycetota</taxon>
        <taxon>Actinomycetes</taxon>
        <taxon>Propionibacteriales</taxon>
        <taxon>Nocardioidaceae</taxon>
        <taxon>Nocardioides</taxon>
    </lineage>
</organism>
<evidence type="ECO:0000313" key="3">
    <source>
        <dbReference type="Proteomes" id="UP000530424"/>
    </source>
</evidence>
<dbReference type="AlphaFoldDB" id="A0A853C5V9"/>
<gene>
    <name evidence="2" type="ORF">HNR19_002760</name>
</gene>
<keyword evidence="1" id="KW-0812">Transmembrane</keyword>
<comment type="caution">
    <text evidence="2">The sequence shown here is derived from an EMBL/GenBank/DDBJ whole genome shotgun (WGS) entry which is preliminary data.</text>
</comment>
<keyword evidence="1" id="KW-1133">Transmembrane helix</keyword>
<dbReference type="Proteomes" id="UP000530424">
    <property type="component" value="Unassembled WGS sequence"/>
</dbReference>
<keyword evidence="3" id="KW-1185">Reference proteome</keyword>